<dbReference type="GO" id="GO:0008939">
    <property type="term" value="F:nicotinate-nucleotide-dimethylbenzimidazole phosphoribosyltransferase activity"/>
    <property type="evidence" value="ECO:0007669"/>
    <property type="project" value="UniProtKB-UniRule"/>
</dbReference>
<dbReference type="Pfam" id="PF02277">
    <property type="entry name" value="DBI_PRT"/>
    <property type="match status" value="1"/>
</dbReference>
<evidence type="ECO:0000256" key="4">
    <source>
        <dbReference type="ARBA" id="ARBA00015486"/>
    </source>
</evidence>
<comment type="pathway">
    <text evidence="1 10">Nucleoside biosynthesis; alpha-ribazole biosynthesis; alpha-ribazole from 5,6-dimethylbenzimidazole: step 1/2.</text>
</comment>
<dbReference type="UniPathway" id="UPA00061">
    <property type="reaction ID" value="UER00516"/>
</dbReference>
<keyword evidence="5 10" id="KW-0169">Cobalamin biosynthesis</keyword>
<sequence length="364" mass="37381">MSAAALADTPTAWTVPEIPPLARHLAPALQQRIDDKTKPRGAFGRLEELALRLGLMQATLQPRLVAPTVVIFAGDHGLAAEGVSPFPQEVSAQVARAILAGHAGSAVMARQAGLALKLVDAGLAVDLPPHPDLIVMKVRAGSRNALHEPALTPAEVTLCLQRGATVVDALAAQGCNALLPGEKGIGNSSAAALIYAALLERPLHECVGIGAGSAGSALARKQDVLAQVWRRHHAARTPLAALSAFGGCEIAMMTGAMLQAASRRMLVMVDGVIATAAMLAATRLAPAVRDYAVFAHLSGDGPHRHAVAALGGRPLLDLGLRLGEASGAALAWPLVRASVAMLDEMASFDEAGVSGREVVLPCSG</sequence>
<dbReference type="PANTHER" id="PTHR43463">
    <property type="entry name" value="NICOTINATE-NUCLEOTIDE--DIMETHYLBENZIMIDAZOLE PHOSPHORIBOSYLTRANSFERASE"/>
    <property type="match status" value="1"/>
</dbReference>
<dbReference type="InterPro" id="IPR017846">
    <property type="entry name" value="Nict_dMeBzImd_PRibTrfase_bact"/>
</dbReference>
<accession>A0A5M6IV30</accession>
<proteinExistence type="inferred from homology"/>
<comment type="function">
    <text evidence="10">Catalyzes the synthesis of alpha-ribazole-5'-phosphate from nicotinate mononucleotide (NAMN) and 5,6-dimethylbenzimidazole (DMB).</text>
</comment>
<keyword evidence="6 10" id="KW-0328">Glycosyltransferase</keyword>
<dbReference type="CDD" id="cd02439">
    <property type="entry name" value="DMB-PRT_CobT"/>
    <property type="match status" value="1"/>
</dbReference>
<name>A0A5M6IV30_9PROT</name>
<organism evidence="11 12">
    <name type="scientific">Rhodovastum atsumiense</name>
    <dbReference type="NCBI Taxonomy" id="504468"/>
    <lineage>
        <taxon>Bacteria</taxon>
        <taxon>Pseudomonadati</taxon>
        <taxon>Pseudomonadota</taxon>
        <taxon>Alphaproteobacteria</taxon>
        <taxon>Acetobacterales</taxon>
        <taxon>Acetobacteraceae</taxon>
        <taxon>Rhodovastum</taxon>
    </lineage>
</organism>
<comment type="similarity">
    <text evidence="2 10">Belongs to the CobT family.</text>
</comment>
<dbReference type="SUPFAM" id="SSF52733">
    <property type="entry name" value="Nicotinate mononucleotide:5,6-dimethylbenzimidazole phosphoribosyltransferase (CobT)"/>
    <property type="match status" value="1"/>
</dbReference>
<dbReference type="EC" id="2.4.2.21" evidence="3 10"/>
<gene>
    <name evidence="10 11" type="primary">cobT</name>
    <name evidence="11" type="ORF">F1189_15015</name>
</gene>
<dbReference type="Gene3D" id="3.40.50.10210">
    <property type="match status" value="1"/>
</dbReference>
<evidence type="ECO:0000256" key="1">
    <source>
        <dbReference type="ARBA" id="ARBA00005049"/>
    </source>
</evidence>
<evidence type="ECO:0000313" key="11">
    <source>
        <dbReference type="EMBL" id="KAA5611265.1"/>
    </source>
</evidence>
<dbReference type="InterPro" id="IPR023195">
    <property type="entry name" value="Nict_dMeBzImd_PRibTrfase_N"/>
</dbReference>
<evidence type="ECO:0000256" key="7">
    <source>
        <dbReference type="ARBA" id="ARBA00022679"/>
    </source>
</evidence>
<dbReference type="RefSeq" id="WP_150041643.1">
    <property type="nucleotide sequence ID" value="NZ_OW485601.1"/>
</dbReference>
<keyword evidence="7 10" id="KW-0808">Transferase</keyword>
<evidence type="ECO:0000256" key="10">
    <source>
        <dbReference type="HAMAP-Rule" id="MF_00230"/>
    </source>
</evidence>
<evidence type="ECO:0000256" key="3">
    <source>
        <dbReference type="ARBA" id="ARBA00011991"/>
    </source>
</evidence>
<dbReference type="Proteomes" id="UP000325255">
    <property type="component" value="Unassembled WGS sequence"/>
</dbReference>
<evidence type="ECO:0000256" key="8">
    <source>
        <dbReference type="ARBA" id="ARBA00030686"/>
    </source>
</evidence>
<evidence type="ECO:0000256" key="6">
    <source>
        <dbReference type="ARBA" id="ARBA00022676"/>
    </source>
</evidence>
<dbReference type="NCBIfam" id="NF000996">
    <property type="entry name" value="PRK00105.1"/>
    <property type="match status" value="1"/>
</dbReference>
<evidence type="ECO:0000256" key="2">
    <source>
        <dbReference type="ARBA" id="ARBA00007110"/>
    </source>
</evidence>
<evidence type="ECO:0000256" key="9">
    <source>
        <dbReference type="ARBA" id="ARBA00047340"/>
    </source>
</evidence>
<evidence type="ECO:0000256" key="5">
    <source>
        <dbReference type="ARBA" id="ARBA00022573"/>
    </source>
</evidence>
<protein>
    <recommendedName>
        <fullName evidence="4 10">Nicotinate-nucleotide--dimethylbenzimidazole phosphoribosyltransferase</fullName>
        <shortName evidence="10">NN:DBI PRT</shortName>
        <ecNumber evidence="3 10">2.4.2.21</ecNumber>
    </recommendedName>
    <alternativeName>
        <fullName evidence="8 10">N(1)-alpha-phosphoribosyltransferase</fullName>
    </alternativeName>
</protein>
<dbReference type="AlphaFoldDB" id="A0A5M6IV30"/>
<dbReference type="OrthoDB" id="9781491at2"/>
<comment type="caution">
    <text evidence="11">The sequence shown here is derived from an EMBL/GenBank/DDBJ whole genome shotgun (WGS) entry which is preliminary data.</text>
</comment>
<dbReference type="InterPro" id="IPR036087">
    <property type="entry name" value="Nict_dMeBzImd_PRibTrfase_sf"/>
</dbReference>
<dbReference type="NCBIfam" id="TIGR03160">
    <property type="entry name" value="cobT_DBIPRT"/>
    <property type="match status" value="1"/>
</dbReference>
<keyword evidence="12" id="KW-1185">Reference proteome</keyword>
<dbReference type="PANTHER" id="PTHR43463:SF1">
    <property type="entry name" value="NICOTINATE-NUCLEOTIDE--DIMETHYLBENZIMIDAZOLE PHOSPHORIBOSYLTRANSFERASE"/>
    <property type="match status" value="1"/>
</dbReference>
<feature type="active site" description="Proton acceptor" evidence="10">
    <location>
        <position position="324"/>
    </location>
</feature>
<dbReference type="InterPro" id="IPR003200">
    <property type="entry name" value="Nict_dMeBzImd_PRibTrfase"/>
</dbReference>
<evidence type="ECO:0000313" key="12">
    <source>
        <dbReference type="Proteomes" id="UP000325255"/>
    </source>
</evidence>
<dbReference type="EMBL" id="VWPK01000022">
    <property type="protein sequence ID" value="KAA5611265.1"/>
    <property type="molecule type" value="Genomic_DNA"/>
</dbReference>
<reference evidence="11 12" key="1">
    <citation type="submission" date="2019-09" db="EMBL/GenBank/DDBJ databases">
        <title>Genome sequence of Rhodovastum atsumiense, a diverse member of the Acetobacteraceae family of non-sulfur purple photosynthetic bacteria.</title>
        <authorList>
            <person name="Meyer T."/>
            <person name="Kyndt J."/>
        </authorList>
    </citation>
    <scope>NUCLEOTIDE SEQUENCE [LARGE SCALE GENOMIC DNA]</scope>
    <source>
        <strain evidence="11 12">DSM 21279</strain>
    </source>
</reference>
<dbReference type="Gene3D" id="1.10.1610.10">
    <property type="match status" value="1"/>
</dbReference>
<dbReference type="HAMAP" id="MF_00230">
    <property type="entry name" value="CobT"/>
    <property type="match status" value="1"/>
</dbReference>
<comment type="catalytic activity">
    <reaction evidence="9 10">
        <text>5,6-dimethylbenzimidazole + nicotinate beta-D-ribonucleotide = alpha-ribazole 5'-phosphate + nicotinate + H(+)</text>
        <dbReference type="Rhea" id="RHEA:11196"/>
        <dbReference type="ChEBI" id="CHEBI:15378"/>
        <dbReference type="ChEBI" id="CHEBI:15890"/>
        <dbReference type="ChEBI" id="CHEBI:32544"/>
        <dbReference type="ChEBI" id="CHEBI:57502"/>
        <dbReference type="ChEBI" id="CHEBI:57918"/>
        <dbReference type="EC" id="2.4.2.21"/>
    </reaction>
</comment>
<dbReference type="GO" id="GO:0009236">
    <property type="term" value="P:cobalamin biosynthetic process"/>
    <property type="evidence" value="ECO:0007669"/>
    <property type="project" value="UniProtKB-UniRule"/>
</dbReference>